<dbReference type="Pfam" id="PF17210">
    <property type="entry name" value="SdrD_B"/>
    <property type="match status" value="1"/>
</dbReference>
<reference evidence="8 9" key="1">
    <citation type="submission" date="2022-06" db="EMBL/GenBank/DDBJ databases">
        <title>Genomic Encyclopedia of Archaeal and Bacterial Type Strains, Phase II (KMG-II): from individual species to whole genera.</title>
        <authorList>
            <person name="Goeker M."/>
        </authorList>
    </citation>
    <scope>NUCLEOTIDE SEQUENCE [LARGE SCALE GENOMIC DNA]</scope>
    <source>
        <strain evidence="8 9">DSM 44255</strain>
    </source>
</reference>
<accession>A0ABT1ID74</accession>
<dbReference type="SUPFAM" id="SSF117074">
    <property type="entry name" value="Hypothetical protein PA1324"/>
    <property type="match status" value="2"/>
</dbReference>
<comment type="caution">
    <text evidence="8">The sequence shown here is derived from an EMBL/GenBank/DDBJ whole genome shotgun (WGS) entry which is preliminary data.</text>
</comment>
<organism evidence="8 9">
    <name type="scientific">Actinokineospora diospyrosa</name>
    <dbReference type="NCBI Taxonomy" id="103728"/>
    <lineage>
        <taxon>Bacteria</taxon>
        <taxon>Bacillati</taxon>
        <taxon>Actinomycetota</taxon>
        <taxon>Actinomycetes</taxon>
        <taxon>Pseudonocardiales</taxon>
        <taxon>Pseudonocardiaceae</taxon>
        <taxon>Actinokineospora</taxon>
    </lineage>
</organism>
<proteinExistence type="predicted"/>
<feature type="transmembrane region" description="Helical" evidence="5">
    <location>
        <begin position="630"/>
        <end position="651"/>
    </location>
</feature>
<feature type="chain" id="PRO_5046741692" evidence="6">
    <location>
        <begin position="32"/>
        <end position="656"/>
    </location>
</feature>
<dbReference type="PANTHER" id="PTHR48125:SF10">
    <property type="entry name" value="OS12G0136300 PROTEIN"/>
    <property type="match status" value="1"/>
</dbReference>
<keyword evidence="3 6" id="KW-0732">Signal</keyword>
<gene>
    <name evidence="8" type="ORF">LV75_003086</name>
</gene>
<evidence type="ECO:0000256" key="6">
    <source>
        <dbReference type="SAM" id="SignalP"/>
    </source>
</evidence>
<keyword evidence="5" id="KW-0472">Membrane</keyword>
<comment type="subcellular location">
    <subcellularLocation>
        <location evidence="1">Secreted</location>
    </subcellularLocation>
</comment>
<sequence length="656" mass="66623">MTFSARRAARKSLAVLAALALTATTSATAYAEEPAAPAATGTQVGEQSPSAPAPVDPAPAPKPADPAPADPAPAEPAAQQPAEPKPAAPKPDAPKAAEPEIALPQQAKQPEQAKAAQPEAVVPQPAPESIVAAQPANPPAPAAAGVAALSISALPPAAPFLVGQQIPIHVVIANSGDADAVGVRAYEFTQAGSSFFVSSEQWGDLSMFSPQGATVPAGGELEVDVLGEVQVWHGSAPHVVFTVNATNAPSAVTAISLAVVDPSTNTDTAAGLIYGDRNGNGSPDAGEGIKGVKASIWTGAVSMKTETDANGRFQFTGLPLAHYRVTFWDAPDGWVVPYSAMAIVDGYGTGANLVLRGVRPLTDQLSATMKFTKSVYNVGDSANLLVTLTNSGTTDLTGIQAYCDRSGGEGPQLADVDLGDLDWSGPGVTVPAGQTRTATISGVISTEAAAYGAVVYDCDFGAVEDPSGHPRAVAVAKVPGAPADLSIQLYHDRDEDWDVDPGEQLAGVTIGLVDAVSGDLVAKRRADAQGKVTFRNLPAGPYRVKAYGPWKSRFGDDGSLIYAGSCPNCASELAFQLVPGPEVPGAEVDPVTTAPTTPVTVPTVTVSNPVSNPVPQARPSTDLADTGASVVGLTALGALALLIGFGATFAARRRTA</sequence>
<keyword evidence="9" id="KW-1185">Reference proteome</keyword>
<dbReference type="InterPro" id="IPR013783">
    <property type="entry name" value="Ig-like_fold"/>
</dbReference>
<dbReference type="Gene3D" id="2.60.40.10">
    <property type="entry name" value="Immunoglobulins"/>
    <property type="match status" value="2"/>
</dbReference>
<feature type="compositionally biased region" description="Polar residues" evidence="4">
    <location>
        <begin position="41"/>
        <end position="50"/>
    </location>
</feature>
<feature type="compositionally biased region" description="Pro residues" evidence="4">
    <location>
        <begin position="51"/>
        <end position="74"/>
    </location>
</feature>
<feature type="region of interest" description="Disordered" evidence="4">
    <location>
        <begin position="33"/>
        <end position="96"/>
    </location>
</feature>
<dbReference type="Proteomes" id="UP001205185">
    <property type="component" value="Unassembled WGS sequence"/>
</dbReference>
<name>A0ABT1ID74_9PSEU</name>
<keyword evidence="5" id="KW-1133">Transmembrane helix</keyword>
<evidence type="ECO:0000256" key="5">
    <source>
        <dbReference type="SAM" id="Phobius"/>
    </source>
</evidence>
<evidence type="ECO:0000313" key="9">
    <source>
        <dbReference type="Proteomes" id="UP001205185"/>
    </source>
</evidence>
<evidence type="ECO:0000256" key="1">
    <source>
        <dbReference type="ARBA" id="ARBA00004613"/>
    </source>
</evidence>
<evidence type="ECO:0000313" key="8">
    <source>
        <dbReference type="EMBL" id="MCP2270585.1"/>
    </source>
</evidence>
<keyword evidence="5" id="KW-0812">Transmembrane</keyword>
<dbReference type="RefSeq" id="WP_253887542.1">
    <property type="nucleotide sequence ID" value="NZ_BAAAVB010000009.1"/>
</dbReference>
<evidence type="ECO:0000256" key="2">
    <source>
        <dbReference type="ARBA" id="ARBA00022525"/>
    </source>
</evidence>
<evidence type="ECO:0000256" key="4">
    <source>
        <dbReference type="SAM" id="MobiDB-lite"/>
    </source>
</evidence>
<feature type="signal peptide" evidence="6">
    <location>
        <begin position="1"/>
        <end position="31"/>
    </location>
</feature>
<evidence type="ECO:0000256" key="3">
    <source>
        <dbReference type="ARBA" id="ARBA00022729"/>
    </source>
</evidence>
<evidence type="ECO:0000259" key="7">
    <source>
        <dbReference type="Pfam" id="PF17210"/>
    </source>
</evidence>
<keyword evidence="2" id="KW-0964">Secreted</keyword>
<dbReference type="PANTHER" id="PTHR48125">
    <property type="entry name" value="LP07818P1"/>
    <property type="match status" value="1"/>
</dbReference>
<protein>
    <submittedName>
        <fullName evidence="8">Cna protein B-type domain</fullName>
    </submittedName>
</protein>
<feature type="domain" description="SD-repeat containing protein B" evidence="7">
    <location>
        <begin position="273"/>
        <end position="336"/>
    </location>
</feature>
<dbReference type="InterPro" id="IPR033764">
    <property type="entry name" value="Sdr_B"/>
</dbReference>
<dbReference type="EMBL" id="JAMTCO010000007">
    <property type="protein sequence ID" value="MCP2270585.1"/>
    <property type="molecule type" value="Genomic_DNA"/>
</dbReference>